<organism evidence="2 3">
    <name type="scientific">Angustibacter luteus</name>
    <dbReference type="NCBI Taxonomy" id="658456"/>
    <lineage>
        <taxon>Bacteria</taxon>
        <taxon>Bacillati</taxon>
        <taxon>Actinomycetota</taxon>
        <taxon>Actinomycetes</taxon>
        <taxon>Kineosporiales</taxon>
        <taxon>Kineosporiaceae</taxon>
    </lineage>
</organism>
<dbReference type="EMBL" id="JBHSRD010000004">
    <property type="protein sequence ID" value="MFC6007965.1"/>
    <property type="molecule type" value="Genomic_DNA"/>
</dbReference>
<evidence type="ECO:0000313" key="2">
    <source>
        <dbReference type="EMBL" id="MFC6007965.1"/>
    </source>
</evidence>
<gene>
    <name evidence="2" type="ORF">ACFQDO_12590</name>
</gene>
<feature type="transmembrane region" description="Helical" evidence="1">
    <location>
        <begin position="38"/>
        <end position="58"/>
    </location>
</feature>
<keyword evidence="1" id="KW-0472">Membrane</keyword>
<sequence length="64" mass="6567">MSDVVRILVGVLLVVVGALWFGQGMGWIGGSGMSGETLWAVVGPVVALLGLGMVASGLRRRSAR</sequence>
<protein>
    <recommendedName>
        <fullName evidence="4">DUF3309 family protein</fullName>
    </recommendedName>
</protein>
<evidence type="ECO:0008006" key="4">
    <source>
        <dbReference type="Google" id="ProtNLM"/>
    </source>
</evidence>
<keyword evidence="3" id="KW-1185">Reference proteome</keyword>
<evidence type="ECO:0000313" key="3">
    <source>
        <dbReference type="Proteomes" id="UP001596189"/>
    </source>
</evidence>
<dbReference type="RefSeq" id="WP_345715346.1">
    <property type="nucleotide sequence ID" value="NZ_BAABFP010000002.1"/>
</dbReference>
<keyword evidence="1" id="KW-0812">Transmembrane</keyword>
<evidence type="ECO:0000256" key="1">
    <source>
        <dbReference type="SAM" id="Phobius"/>
    </source>
</evidence>
<dbReference type="Proteomes" id="UP001596189">
    <property type="component" value="Unassembled WGS sequence"/>
</dbReference>
<keyword evidence="1" id="KW-1133">Transmembrane helix</keyword>
<reference evidence="3" key="1">
    <citation type="journal article" date="2019" name="Int. J. Syst. Evol. Microbiol.">
        <title>The Global Catalogue of Microorganisms (GCM) 10K type strain sequencing project: providing services to taxonomists for standard genome sequencing and annotation.</title>
        <authorList>
            <consortium name="The Broad Institute Genomics Platform"/>
            <consortium name="The Broad Institute Genome Sequencing Center for Infectious Disease"/>
            <person name="Wu L."/>
            <person name="Ma J."/>
        </authorList>
    </citation>
    <scope>NUCLEOTIDE SEQUENCE [LARGE SCALE GENOMIC DNA]</scope>
    <source>
        <strain evidence="3">KACC 14249</strain>
    </source>
</reference>
<accession>A0ABW1JG08</accession>
<name>A0ABW1JG08_9ACTN</name>
<comment type="caution">
    <text evidence="2">The sequence shown here is derived from an EMBL/GenBank/DDBJ whole genome shotgun (WGS) entry which is preliminary data.</text>
</comment>
<feature type="transmembrane region" description="Helical" evidence="1">
    <location>
        <begin position="7"/>
        <end position="26"/>
    </location>
</feature>
<proteinExistence type="predicted"/>